<dbReference type="InterPro" id="IPR036388">
    <property type="entry name" value="WH-like_DNA-bd_sf"/>
</dbReference>
<protein>
    <submittedName>
        <fullName evidence="1">Hypothetical transcriptional regulatory protein</fullName>
    </submittedName>
</protein>
<reference evidence="1 2" key="1">
    <citation type="journal article" date="2007" name="Proc. Natl. Acad. Sci. U.S.A.">
        <title>The genome of Syntrophus aciditrophicus: life at the thermodynamic limit of microbial growth.</title>
        <authorList>
            <person name="McInerney M.J."/>
            <person name="Rohlin L."/>
            <person name="Mouttaki H."/>
            <person name="Kim U."/>
            <person name="Krupp R.S."/>
            <person name="Rios-Hernandez L."/>
            <person name="Sieber J."/>
            <person name="Struchtemeyer C.G."/>
            <person name="Bhattacharyya A."/>
            <person name="Campbell J.W."/>
            <person name="Gunsalus R.P."/>
        </authorList>
    </citation>
    <scope>NUCLEOTIDE SEQUENCE [LARGE SCALE GENOMIC DNA]</scope>
    <source>
        <strain evidence="1 2">SB</strain>
    </source>
</reference>
<gene>
    <name evidence="1" type="ORF">SYN_02737</name>
</gene>
<dbReference type="SUPFAM" id="SSF46785">
    <property type="entry name" value="Winged helix' DNA-binding domain"/>
    <property type="match status" value="1"/>
</dbReference>
<organism evidence="1 2">
    <name type="scientific">Syntrophus aciditrophicus (strain SB)</name>
    <dbReference type="NCBI Taxonomy" id="56780"/>
    <lineage>
        <taxon>Bacteria</taxon>
        <taxon>Pseudomonadati</taxon>
        <taxon>Thermodesulfobacteriota</taxon>
        <taxon>Syntrophia</taxon>
        <taxon>Syntrophales</taxon>
        <taxon>Syntrophaceae</taxon>
        <taxon>Syntrophus</taxon>
    </lineage>
</organism>
<dbReference type="KEGG" id="sat:SYN_02737"/>
<sequence>MRGKEMDQKVLHIGIISREDYKKRTLAIARGEYRPQPDEPKIWFESLQSMAQVLSNENLLLLRTILERKPESLKELEAATGRSSSNLSRTLRTMARYGIVKMERVRRKIRPVVEATDFTVQFSMYADAHREDGRDAARI</sequence>
<dbReference type="EMBL" id="CP000252">
    <property type="protein sequence ID" value="ABC76797.1"/>
    <property type="molecule type" value="Genomic_DNA"/>
</dbReference>
<dbReference type="InParanoid" id="Q2LRT5"/>
<dbReference type="Gene3D" id="1.10.10.10">
    <property type="entry name" value="Winged helix-like DNA-binding domain superfamily/Winged helix DNA-binding domain"/>
    <property type="match status" value="1"/>
</dbReference>
<proteinExistence type="predicted"/>
<dbReference type="HOGENOM" id="CLU_130787_2_0_7"/>
<name>Q2LRT5_SYNAS</name>
<accession>Q2LRT5</accession>
<dbReference type="Proteomes" id="UP000001933">
    <property type="component" value="Chromosome"/>
</dbReference>
<dbReference type="STRING" id="56780.SYN_02737"/>
<evidence type="ECO:0000313" key="1">
    <source>
        <dbReference type="EMBL" id="ABC76797.1"/>
    </source>
</evidence>
<dbReference type="eggNOG" id="COG4190">
    <property type="taxonomic scope" value="Bacteria"/>
</dbReference>
<dbReference type="InterPro" id="IPR036390">
    <property type="entry name" value="WH_DNA-bd_sf"/>
</dbReference>
<keyword evidence="2" id="KW-1185">Reference proteome</keyword>
<dbReference type="Pfam" id="PF25212">
    <property type="entry name" value="HVO_A0114"/>
    <property type="match status" value="1"/>
</dbReference>
<dbReference type="AlphaFoldDB" id="Q2LRT5"/>
<evidence type="ECO:0000313" key="2">
    <source>
        <dbReference type="Proteomes" id="UP000001933"/>
    </source>
</evidence>